<dbReference type="PANTHER" id="PTHR12203">
    <property type="entry name" value="KDEL LYS-ASP-GLU-LEU CONTAINING - RELATED"/>
    <property type="match status" value="1"/>
</dbReference>
<dbReference type="InterPro" id="IPR006598">
    <property type="entry name" value="CAP10"/>
</dbReference>
<evidence type="ECO:0000259" key="4">
    <source>
        <dbReference type="SMART" id="SM00672"/>
    </source>
</evidence>
<dbReference type="AlphaFoldDB" id="A0AAD6GHK9"/>
<organism evidence="5 6">
    <name type="scientific">Penicillium frequentans</name>
    <dbReference type="NCBI Taxonomy" id="3151616"/>
    <lineage>
        <taxon>Eukaryota</taxon>
        <taxon>Fungi</taxon>
        <taxon>Dikarya</taxon>
        <taxon>Ascomycota</taxon>
        <taxon>Pezizomycotina</taxon>
        <taxon>Eurotiomycetes</taxon>
        <taxon>Eurotiomycetidae</taxon>
        <taxon>Eurotiales</taxon>
        <taxon>Aspergillaceae</taxon>
        <taxon>Penicillium</taxon>
    </lineage>
</organism>
<feature type="transmembrane region" description="Helical" evidence="3">
    <location>
        <begin position="413"/>
        <end position="431"/>
    </location>
</feature>
<feature type="transmembrane region" description="Helical" evidence="3">
    <location>
        <begin position="12"/>
        <end position="28"/>
    </location>
</feature>
<gene>
    <name evidence="5" type="ORF">N7494_003269</name>
</gene>
<keyword evidence="3" id="KW-0812">Transmembrane</keyword>
<feature type="transmembrane region" description="Helical" evidence="3">
    <location>
        <begin position="202"/>
        <end position="224"/>
    </location>
</feature>
<evidence type="ECO:0000256" key="3">
    <source>
        <dbReference type="SAM" id="Phobius"/>
    </source>
</evidence>
<dbReference type="Proteomes" id="UP001220324">
    <property type="component" value="Unassembled WGS sequence"/>
</dbReference>
<feature type="domain" description="Glycosyl transferase CAP10" evidence="4">
    <location>
        <begin position="701"/>
        <end position="1001"/>
    </location>
</feature>
<proteinExistence type="inferred from homology"/>
<feature type="transmembrane region" description="Helical" evidence="3">
    <location>
        <begin position="244"/>
        <end position="267"/>
    </location>
</feature>
<dbReference type="InterPro" id="IPR051091">
    <property type="entry name" value="O-Glucosyltr/Glycosyltrsf_90"/>
</dbReference>
<feature type="transmembrane region" description="Helical" evidence="3">
    <location>
        <begin position="40"/>
        <end position="59"/>
    </location>
</feature>
<keyword evidence="3" id="KW-0472">Membrane</keyword>
<feature type="transmembrane region" description="Helical" evidence="3">
    <location>
        <begin position="344"/>
        <end position="361"/>
    </location>
</feature>
<keyword evidence="3" id="KW-1133">Transmembrane helix</keyword>
<comment type="caution">
    <text evidence="5">The sequence shown here is derived from an EMBL/GenBank/DDBJ whole genome shotgun (WGS) entry which is preliminary data.</text>
</comment>
<feature type="transmembrane region" description="Helical" evidence="3">
    <location>
        <begin position="381"/>
        <end position="401"/>
    </location>
</feature>
<evidence type="ECO:0000313" key="6">
    <source>
        <dbReference type="Proteomes" id="UP001220324"/>
    </source>
</evidence>
<keyword evidence="2" id="KW-0808">Transferase</keyword>
<keyword evidence="6" id="KW-1185">Reference proteome</keyword>
<sequence length="1006" mass="114545">MPQLSADTGLKVSVGVFFLCSFFLHATYNTTFAFDRPVNTAVLTCFLTGAVFLICGRFIPSASRPSSPISKRSRIPLADQFELASPSSSRSSLSRSSISSPILAFDEPAPPARSGYWYKLGLLLSICGLRVELFRRVSLNSECVPAGYSYAIPIIVSLYDYWRYRRLQPTQEYVSSHRFQSVPIQLAESVYRRCFYYMTKSGLRGIIAAALVSIGGYSASSFLAGSQSTYICPIILKTAFWMRIIGLISLVFDSLILIGVAELFEFGGERSETRRHQRALMSLGAGLLVIAFIWTIIGIFVEQSRPEHRGQPFLDAKYTRSAFGQALLVLFFILSAWQMLPTYGVLGISIIAGFMFIYFPAVSTLLFRQLPFPFISMDHAVLPFATSTAGVVLFLLARIVSQEESKSLYRANITLQVTFITLCSIGLIFASTKHHFSHTHPIDLLVHKATIQFDRFSEQAAKSKSLEEAVFEYRNRYHQHPPPGFDKWYEYATHRSSVIIDDFDELHKNLLPFRSVPPRDLREATQKLATNPFNDLGGISIRDGKPRVQEGIKPTHAWMVQGAAQMIEKFSEHLPDMDLVFNLNDEPRVAVPWERIWPHKRTAKEMEYDFNPESDVISTWSVSRKDGWGPIEPADQTNETVFTDGAWRGVFDPYVSAICPASSKARTRRVWNRHDICLDCIDPHSMGQFPKHFDVATDICHQPDLAFLHGLLISPASFKVSQELVPIFSQSALKGFNDILFPSPWNYIDKVKYEPTHEHPDPEYNDKDNSLYWIGGTSEGMSRFGEWKGMPRQRFAHLVNNNTDNKVSVLLETGPRSYKYEIMNGNEPSEKLGLRADVHIADQITRCGDCDEQQQELGLSEKVDFQEHWSHRFLFDLDGAGFSGRFLPFLQSHSVPFKTGLFRQWFDSRMVSWFHFVPIDIRLHGFWSTMAYFAGVSGPLTDDHDPHANSMRMKAHDEDGWWIAEQGRKWAGIALRKEDMEIYFFRLLLEWGRLTDDQREELGFKP</sequence>
<evidence type="ECO:0000256" key="1">
    <source>
        <dbReference type="ARBA" id="ARBA00010118"/>
    </source>
</evidence>
<dbReference type="SMART" id="SM00672">
    <property type="entry name" value="CAP10"/>
    <property type="match status" value="1"/>
</dbReference>
<accession>A0AAD6GHK9</accession>
<protein>
    <recommendedName>
        <fullName evidence="4">Glycosyl transferase CAP10 domain-containing protein</fullName>
    </recommendedName>
</protein>
<feature type="transmembrane region" description="Helical" evidence="3">
    <location>
        <begin position="321"/>
        <end position="337"/>
    </location>
</feature>
<dbReference type="PANTHER" id="PTHR12203:SF35">
    <property type="entry name" value="PROTEIN O-GLUCOSYLTRANSFERASE 1"/>
    <property type="match status" value="1"/>
</dbReference>
<dbReference type="GO" id="GO:0016740">
    <property type="term" value="F:transferase activity"/>
    <property type="evidence" value="ECO:0007669"/>
    <property type="project" value="UniProtKB-KW"/>
</dbReference>
<dbReference type="EMBL" id="JAQIZZ010000003">
    <property type="protein sequence ID" value="KAJ5545684.1"/>
    <property type="molecule type" value="Genomic_DNA"/>
</dbReference>
<evidence type="ECO:0000256" key="2">
    <source>
        <dbReference type="ARBA" id="ARBA00022679"/>
    </source>
</evidence>
<comment type="similarity">
    <text evidence="1">Belongs to the glycosyltransferase 90 family.</text>
</comment>
<reference evidence="5 6" key="1">
    <citation type="journal article" date="2023" name="IMA Fungus">
        <title>Comparative genomic study of the Penicillium genus elucidates a diverse pangenome and 15 lateral gene transfer events.</title>
        <authorList>
            <person name="Petersen C."/>
            <person name="Sorensen T."/>
            <person name="Nielsen M.R."/>
            <person name="Sondergaard T.E."/>
            <person name="Sorensen J.L."/>
            <person name="Fitzpatrick D.A."/>
            <person name="Frisvad J.C."/>
            <person name="Nielsen K.L."/>
        </authorList>
    </citation>
    <scope>NUCLEOTIDE SEQUENCE [LARGE SCALE GENOMIC DNA]</scope>
    <source>
        <strain evidence="5 6">IBT 35679</strain>
    </source>
</reference>
<name>A0AAD6GHK9_9EURO</name>
<feature type="transmembrane region" description="Helical" evidence="3">
    <location>
        <begin position="279"/>
        <end position="301"/>
    </location>
</feature>
<evidence type="ECO:0000313" key="5">
    <source>
        <dbReference type="EMBL" id="KAJ5545684.1"/>
    </source>
</evidence>